<proteinExistence type="predicted"/>
<reference evidence="1" key="3">
    <citation type="submission" date="2022-06" db="UniProtKB">
        <authorList>
            <consortium name="EnsemblPlants"/>
        </authorList>
    </citation>
    <scope>IDENTIFICATION</scope>
</reference>
<dbReference type="Proteomes" id="UP000015106">
    <property type="component" value="Chromosome 6"/>
</dbReference>
<sequence>MVTYAFLGDLAVFLGDLGSLGDFSAVFLGSSTGLMLGITPPWAMVTPASSLPSSWSFLTASSRWRGMMRLFLLSLAALPASSSSSAARYSRTAAR</sequence>
<reference evidence="1" key="2">
    <citation type="submission" date="2018-03" db="EMBL/GenBank/DDBJ databases">
        <title>The Triticum urartu genome reveals the dynamic nature of wheat genome evolution.</title>
        <authorList>
            <person name="Ling H."/>
            <person name="Ma B."/>
            <person name="Shi X."/>
            <person name="Liu H."/>
            <person name="Dong L."/>
            <person name="Sun H."/>
            <person name="Cao Y."/>
            <person name="Gao Q."/>
            <person name="Zheng S."/>
            <person name="Li Y."/>
            <person name="Yu Y."/>
            <person name="Du H."/>
            <person name="Qi M."/>
            <person name="Li Y."/>
            <person name="Yu H."/>
            <person name="Cui Y."/>
            <person name="Wang N."/>
            <person name="Chen C."/>
            <person name="Wu H."/>
            <person name="Zhao Y."/>
            <person name="Zhang J."/>
            <person name="Li Y."/>
            <person name="Zhou W."/>
            <person name="Zhang B."/>
            <person name="Hu W."/>
            <person name="Eijk M."/>
            <person name="Tang J."/>
            <person name="Witsenboer H."/>
            <person name="Zhao S."/>
            <person name="Li Z."/>
            <person name="Zhang A."/>
            <person name="Wang D."/>
            <person name="Liang C."/>
        </authorList>
    </citation>
    <scope>NUCLEOTIDE SEQUENCE [LARGE SCALE GENOMIC DNA]</scope>
    <source>
        <strain evidence="1">cv. G1812</strain>
    </source>
</reference>
<dbReference type="AlphaFoldDB" id="A0A8R7UUM6"/>
<keyword evidence="2" id="KW-1185">Reference proteome</keyword>
<dbReference type="EnsemblPlants" id="TuG1812G0600001218.01.T01">
    <property type="protein sequence ID" value="TuG1812G0600001218.01.T01.cds301946"/>
    <property type="gene ID" value="TuG1812G0600001218.01"/>
</dbReference>
<organism evidence="1 2">
    <name type="scientific">Triticum urartu</name>
    <name type="common">Red wild einkorn</name>
    <name type="synonym">Crithodium urartu</name>
    <dbReference type="NCBI Taxonomy" id="4572"/>
    <lineage>
        <taxon>Eukaryota</taxon>
        <taxon>Viridiplantae</taxon>
        <taxon>Streptophyta</taxon>
        <taxon>Embryophyta</taxon>
        <taxon>Tracheophyta</taxon>
        <taxon>Spermatophyta</taxon>
        <taxon>Magnoliopsida</taxon>
        <taxon>Liliopsida</taxon>
        <taxon>Poales</taxon>
        <taxon>Poaceae</taxon>
        <taxon>BOP clade</taxon>
        <taxon>Pooideae</taxon>
        <taxon>Triticodae</taxon>
        <taxon>Triticeae</taxon>
        <taxon>Triticinae</taxon>
        <taxon>Triticum</taxon>
    </lineage>
</organism>
<gene>
    <name evidence="1" type="primary">LOC125516083</name>
</gene>
<evidence type="ECO:0000313" key="1">
    <source>
        <dbReference type="EnsemblPlants" id="TuG1812G0600001218.01.T01.cds301946"/>
    </source>
</evidence>
<dbReference type="Gramene" id="TuG1812G0600001218.01.T01">
    <property type="protein sequence ID" value="TuG1812G0600001218.01.T01.cds301946"/>
    <property type="gene ID" value="TuG1812G0600001218.01"/>
</dbReference>
<evidence type="ECO:0000313" key="2">
    <source>
        <dbReference type="Proteomes" id="UP000015106"/>
    </source>
</evidence>
<reference evidence="2" key="1">
    <citation type="journal article" date="2013" name="Nature">
        <title>Draft genome of the wheat A-genome progenitor Triticum urartu.</title>
        <authorList>
            <person name="Ling H.Q."/>
            <person name="Zhao S."/>
            <person name="Liu D."/>
            <person name="Wang J."/>
            <person name="Sun H."/>
            <person name="Zhang C."/>
            <person name="Fan H."/>
            <person name="Li D."/>
            <person name="Dong L."/>
            <person name="Tao Y."/>
            <person name="Gao C."/>
            <person name="Wu H."/>
            <person name="Li Y."/>
            <person name="Cui Y."/>
            <person name="Guo X."/>
            <person name="Zheng S."/>
            <person name="Wang B."/>
            <person name="Yu K."/>
            <person name="Liang Q."/>
            <person name="Yang W."/>
            <person name="Lou X."/>
            <person name="Chen J."/>
            <person name="Feng M."/>
            <person name="Jian J."/>
            <person name="Zhang X."/>
            <person name="Luo G."/>
            <person name="Jiang Y."/>
            <person name="Liu J."/>
            <person name="Wang Z."/>
            <person name="Sha Y."/>
            <person name="Zhang B."/>
            <person name="Wu H."/>
            <person name="Tang D."/>
            <person name="Shen Q."/>
            <person name="Xue P."/>
            <person name="Zou S."/>
            <person name="Wang X."/>
            <person name="Liu X."/>
            <person name="Wang F."/>
            <person name="Yang Y."/>
            <person name="An X."/>
            <person name="Dong Z."/>
            <person name="Zhang K."/>
            <person name="Zhang X."/>
            <person name="Luo M.C."/>
            <person name="Dvorak J."/>
            <person name="Tong Y."/>
            <person name="Wang J."/>
            <person name="Yang H."/>
            <person name="Li Z."/>
            <person name="Wang D."/>
            <person name="Zhang A."/>
            <person name="Wang J."/>
        </authorList>
    </citation>
    <scope>NUCLEOTIDE SEQUENCE</scope>
    <source>
        <strain evidence="2">cv. G1812</strain>
    </source>
</reference>
<protein>
    <submittedName>
        <fullName evidence="1">Uncharacterized protein</fullName>
    </submittedName>
</protein>
<name>A0A8R7UUM6_TRIUA</name>
<accession>A0A8R7UUM6</accession>